<dbReference type="EMBL" id="JAFIQS010000003">
    <property type="protein sequence ID" value="KAG5171490.1"/>
    <property type="molecule type" value="Genomic_DNA"/>
</dbReference>
<dbReference type="CDD" id="cd20546">
    <property type="entry name" value="CYCLIN_SpCG1C_ScCTK2-like_rpt2"/>
    <property type="match status" value="1"/>
</dbReference>
<dbReference type="GO" id="GO:0016538">
    <property type="term" value="F:cyclin-dependent protein serine/threonine kinase regulator activity"/>
    <property type="evidence" value="ECO:0007669"/>
    <property type="project" value="InterPro"/>
</dbReference>
<feature type="region of interest" description="Disordered" evidence="1">
    <location>
        <begin position="278"/>
        <end position="310"/>
    </location>
</feature>
<evidence type="ECO:0000256" key="1">
    <source>
        <dbReference type="SAM" id="MobiDB-lite"/>
    </source>
</evidence>
<gene>
    <name evidence="3" type="ORF">JR316_003577</name>
</gene>
<evidence type="ECO:0000313" key="3">
    <source>
        <dbReference type="EMBL" id="KAG5171490.1"/>
    </source>
</evidence>
<dbReference type="AlphaFoldDB" id="A0A8H7Y0L0"/>
<proteinExistence type="predicted"/>
<name>A0A8H7Y0L0_PSICU</name>
<accession>A0A8H7Y0L0</accession>
<dbReference type="InterPro" id="IPR036915">
    <property type="entry name" value="Cyclin-like_sf"/>
</dbReference>
<feature type="region of interest" description="Disordered" evidence="1">
    <location>
        <begin position="328"/>
        <end position="352"/>
    </location>
</feature>
<protein>
    <recommendedName>
        <fullName evidence="2">Cyclin N-terminal domain-containing protein</fullName>
    </recommendedName>
</protein>
<dbReference type="InterPro" id="IPR043198">
    <property type="entry name" value="Cyclin/Ssn8"/>
</dbReference>
<dbReference type="OrthoDB" id="25002at2759"/>
<sequence>MPTSSSKYYHPYFSPAEIHHLSEKQRGKQTATQEEKVRQNACTFLETIGARIGFPRRTIATAEVLYHRFNLFFPRKDFQYHDVALAALYVSTKENDTLKKPRELLAASYSIRYPDRAAKSKNPNGEIDLDTMDPALVEGDRQKLLAIERLILETICFNFTARMAFPYVIKIGKERRADKKLIKLAWRIAIDSYRTLLPLSYPPHTLAIGSLYVAALLLSFEQPQVPEYDEQGKLSPAVLVQQFSTPSTWMDVYRVELGDVDDFAHTMLDLFIQFSQNPSANTSPSTPSSPSPNLPGRDRHNLQTLQPQSPYKSDQLIRMKIALREHEDALRGHRRDQRPLSSDPSALYTNEKIGQNDGTVRFLFFPPDKGNVA</sequence>
<feature type="compositionally biased region" description="Polar residues" evidence="1">
    <location>
        <begin position="339"/>
        <end position="352"/>
    </location>
</feature>
<dbReference type="Pfam" id="PF00134">
    <property type="entry name" value="Cyclin_N"/>
    <property type="match status" value="1"/>
</dbReference>
<comment type="caution">
    <text evidence="3">The sequence shown here is derived from an EMBL/GenBank/DDBJ whole genome shotgun (WGS) entry which is preliminary data.</text>
</comment>
<dbReference type="SUPFAM" id="SSF47954">
    <property type="entry name" value="Cyclin-like"/>
    <property type="match status" value="2"/>
</dbReference>
<feature type="domain" description="Cyclin N-terminal" evidence="2">
    <location>
        <begin position="15"/>
        <end position="159"/>
    </location>
</feature>
<dbReference type="Gene3D" id="1.10.472.10">
    <property type="entry name" value="Cyclin-like"/>
    <property type="match status" value="2"/>
</dbReference>
<dbReference type="InterPro" id="IPR006671">
    <property type="entry name" value="Cyclin_N"/>
</dbReference>
<dbReference type="GO" id="GO:0006357">
    <property type="term" value="P:regulation of transcription by RNA polymerase II"/>
    <property type="evidence" value="ECO:0007669"/>
    <property type="project" value="InterPro"/>
</dbReference>
<organism evidence="3">
    <name type="scientific">Psilocybe cubensis</name>
    <name type="common">Psychedelic mushroom</name>
    <name type="synonym">Stropharia cubensis</name>
    <dbReference type="NCBI Taxonomy" id="181762"/>
    <lineage>
        <taxon>Eukaryota</taxon>
        <taxon>Fungi</taxon>
        <taxon>Dikarya</taxon>
        <taxon>Basidiomycota</taxon>
        <taxon>Agaricomycotina</taxon>
        <taxon>Agaricomycetes</taxon>
        <taxon>Agaricomycetidae</taxon>
        <taxon>Agaricales</taxon>
        <taxon>Agaricineae</taxon>
        <taxon>Strophariaceae</taxon>
        <taxon>Psilocybe</taxon>
    </lineage>
</organism>
<evidence type="ECO:0000259" key="2">
    <source>
        <dbReference type="Pfam" id="PF00134"/>
    </source>
</evidence>
<dbReference type="PANTHER" id="PTHR10026">
    <property type="entry name" value="CYCLIN"/>
    <property type="match status" value="1"/>
</dbReference>
<reference evidence="3" key="1">
    <citation type="submission" date="2021-02" db="EMBL/GenBank/DDBJ databases">
        <title>Psilocybe cubensis genome.</title>
        <authorList>
            <person name="Mckernan K.J."/>
            <person name="Crawford S."/>
            <person name="Trippe A."/>
            <person name="Kane L.T."/>
            <person name="Mclaughlin S."/>
        </authorList>
    </citation>
    <scope>NUCLEOTIDE SEQUENCE [LARGE SCALE GENOMIC DNA]</scope>
    <source>
        <strain evidence="3">MGC-MH-2018</strain>
    </source>
</reference>